<evidence type="ECO:0000313" key="2">
    <source>
        <dbReference type="EMBL" id="CAB3803915.1"/>
    </source>
</evidence>
<protein>
    <submittedName>
        <fullName evidence="2">Uncharacterized protein</fullName>
    </submittedName>
</protein>
<dbReference type="AlphaFoldDB" id="A0A6S7C981"/>
<sequence>MNGNVDYGTSSPAPLSALGDPLASARARGRRFAAEEYRNSANQALADARSYTRHSESTINDLPQNGKLYALLPPGKTGEFRYPKWQLDARPLGSAGC</sequence>
<evidence type="ECO:0000313" key="3">
    <source>
        <dbReference type="Proteomes" id="UP000494115"/>
    </source>
</evidence>
<gene>
    <name evidence="2" type="ORF">LMG28138_05426</name>
</gene>
<evidence type="ECO:0000256" key="1">
    <source>
        <dbReference type="SAM" id="MobiDB-lite"/>
    </source>
</evidence>
<reference evidence="2 3" key="1">
    <citation type="submission" date="2020-04" db="EMBL/GenBank/DDBJ databases">
        <authorList>
            <person name="De Canck E."/>
        </authorList>
    </citation>
    <scope>NUCLEOTIDE SEQUENCE [LARGE SCALE GENOMIC DNA]</scope>
    <source>
        <strain evidence="2 3">LMG 28138</strain>
    </source>
</reference>
<accession>A0A6S7C981</accession>
<organism evidence="2 3">
    <name type="scientific">Pararobbsia alpina</name>
    <dbReference type="NCBI Taxonomy" id="621374"/>
    <lineage>
        <taxon>Bacteria</taxon>
        <taxon>Pseudomonadati</taxon>
        <taxon>Pseudomonadota</taxon>
        <taxon>Betaproteobacteria</taxon>
        <taxon>Burkholderiales</taxon>
        <taxon>Burkholderiaceae</taxon>
        <taxon>Pararobbsia</taxon>
    </lineage>
</organism>
<feature type="compositionally biased region" description="Polar residues" evidence="1">
    <location>
        <begin position="1"/>
        <end position="13"/>
    </location>
</feature>
<dbReference type="Proteomes" id="UP000494115">
    <property type="component" value="Unassembled WGS sequence"/>
</dbReference>
<dbReference type="EMBL" id="CADIKM010000059">
    <property type="protein sequence ID" value="CAB3803915.1"/>
    <property type="molecule type" value="Genomic_DNA"/>
</dbReference>
<name>A0A6S7C981_9BURK</name>
<proteinExistence type="predicted"/>
<feature type="region of interest" description="Disordered" evidence="1">
    <location>
        <begin position="1"/>
        <end position="20"/>
    </location>
</feature>
<keyword evidence="3" id="KW-1185">Reference proteome</keyword>